<keyword evidence="8" id="KW-1134">Transmembrane beta strand</keyword>
<comment type="similarity">
    <text evidence="3 20">Belongs to the phospholipase A1 family.</text>
</comment>
<evidence type="ECO:0000256" key="14">
    <source>
        <dbReference type="ARBA" id="ARBA00022963"/>
    </source>
</evidence>
<comment type="cofactor">
    <cofactor evidence="20">
        <name>Ca(2+)</name>
        <dbReference type="ChEBI" id="CHEBI:29108"/>
    </cofactor>
    <text evidence="20">Binds 1 Ca(2+) ion per monomer. In the dimeric form the Ca(2+) is bound by different amino acids with binding of each Ca(2+) shared with ligands coming from each monomer. The Ca(2+) ion may have a role in catalysis.</text>
</comment>
<keyword evidence="21" id="KW-0175">Coiled coil</keyword>
<dbReference type="Pfam" id="PF02253">
    <property type="entry name" value="PLA1"/>
    <property type="match status" value="1"/>
</dbReference>
<evidence type="ECO:0000256" key="20">
    <source>
        <dbReference type="RuleBase" id="RU366027"/>
    </source>
</evidence>
<keyword evidence="16" id="KW-0472">Membrane</keyword>
<dbReference type="GO" id="GO:0004623">
    <property type="term" value="F:phospholipase A2 activity"/>
    <property type="evidence" value="ECO:0007669"/>
    <property type="project" value="UniProtKB-EC"/>
</dbReference>
<reference evidence="22 23" key="1">
    <citation type="submission" date="2019-07" db="EMBL/GenBank/DDBJ databases">
        <title>Draft genome for Aliikangiella sp. M105.</title>
        <authorList>
            <person name="Wang G."/>
        </authorList>
    </citation>
    <scope>NUCLEOTIDE SEQUENCE [LARGE SCALE GENOMIC DNA]</scope>
    <source>
        <strain evidence="22 23">M105</strain>
    </source>
</reference>
<keyword evidence="12 20" id="KW-0378">Hydrolase</keyword>
<evidence type="ECO:0000256" key="19">
    <source>
        <dbReference type="PIRSR" id="PIRSR603187-2"/>
    </source>
</evidence>
<keyword evidence="9" id="KW-0812">Transmembrane</keyword>
<dbReference type="GO" id="GO:0005509">
    <property type="term" value="F:calcium ion binding"/>
    <property type="evidence" value="ECO:0007669"/>
    <property type="project" value="TreeGrafter"/>
</dbReference>
<feature type="binding site" description="in dimeric form" evidence="19">
    <location>
        <position position="209"/>
    </location>
    <ligand>
        <name>Ca(2+)</name>
        <dbReference type="ChEBI" id="CHEBI:29108"/>
        <label>1</label>
    </ligand>
</feature>
<evidence type="ECO:0000313" key="22">
    <source>
        <dbReference type="EMBL" id="TQV84896.1"/>
    </source>
</evidence>
<keyword evidence="13 19" id="KW-0106">Calcium</keyword>
<evidence type="ECO:0000256" key="2">
    <source>
        <dbReference type="ARBA" id="ARBA00001604"/>
    </source>
</evidence>
<evidence type="ECO:0000256" key="11">
    <source>
        <dbReference type="ARBA" id="ARBA00022729"/>
    </source>
</evidence>
<dbReference type="PANTHER" id="PTHR40457:SF1">
    <property type="entry name" value="PHOSPHOLIPASE A1"/>
    <property type="match status" value="1"/>
</dbReference>
<evidence type="ECO:0000256" key="10">
    <source>
        <dbReference type="ARBA" id="ARBA00022723"/>
    </source>
</evidence>
<evidence type="ECO:0000256" key="6">
    <source>
        <dbReference type="ARBA" id="ARBA00013278"/>
    </source>
</evidence>
<keyword evidence="23" id="KW-1185">Reference proteome</keyword>
<comment type="function">
    <text evidence="20">Hydrolysis of phosphatidylcholine with phospholipase A2 (EC 3.1.1.4) and phospholipase A1 (EC 3.1.1.32) activities.</text>
</comment>
<keyword evidence="14 20" id="KW-0442">Lipid degradation</keyword>
<evidence type="ECO:0000256" key="17">
    <source>
        <dbReference type="ARBA" id="ARBA00023237"/>
    </source>
</evidence>
<evidence type="ECO:0000256" key="21">
    <source>
        <dbReference type="SAM" id="Coils"/>
    </source>
</evidence>
<proteinExistence type="inferred from homology"/>
<evidence type="ECO:0000256" key="18">
    <source>
        <dbReference type="PIRSR" id="PIRSR603187-1"/>
    </source>
</evidence>
<evidence type="ECO:0000256" key="7">
    <source>
        <dbReference type="ARBA" id="ARBA00021726"/>
    </source>
</evidence>
<keyword evidence="10 19" id="KW-0479">Metal-binding</keyword>
<dbReference type="SUPFAM" id="SSF56931">
    <property type="entry name" value="Outer membrane phospholipase A (OMPLA)"/>
    <property type="match status" value="1"/>
</dbReference>
<evidence type="ECO:0000313" key="23">
    <source>
        <dbReference type="Proteomes" id="UP000315439"/>
    </source>
</evidence>
<feature type="binding site" description="in monomeric form" evidence="19">
    <location>
        <position position="204"/>
    </location>
    <ligand>
        <name>Ca(2+)</name>
        <dbReference type="ChEBI" id="CHEBI:29108"/>
        <label>3</label>
    </ligand>
</feature>
<dbReference type="OrthoDB" id="188433at2"/>
<organism evidence="22 23">
    <name type="scientific">Aliikangiella coralliicola</name>
    <dbReference type="NCBI Taxonomy" id="2592383"/>
    <lineage>
        <taxon>Bacteria</taxon>
        <taxon>Pseudomonadati</taxon>
        <taxon>Pseudomonadota</taxon>
        <taxon>Gammaproteobacteria</taxon>
        <taxon>Oceanospirillales</taxon>
        <taxon>Pleioneaceae</taxon>
        <taxon>Aliikangiella</taxon>
    </lineage>
</organism>
<evidence type="ECO:0000256" key="15">
    <source>
        <dbReference type="ARBA" id="ARBA00023098"/>
    </source>
</evidence>
<dbReference type="InterPro" id="IPR003187">
    <property type="entry name" value="PLipase_A1"/>
</dbReference>
<dbReference type="CDD" id="cd00541">
    <property type="entry name" value="OMPLA"/>
    <property type="match status" value="1"/>
</dbReference>
<dbReference type="Proteomes" id="UP000315439">
    <property type="component" value="Unassembled WGS sequence"/>
</dbReference>
<dbReference type="AlphaFoldDB" id="A0A545U608"/>
<dbReference type="RefSeq" id="WP_142933419.1">
    <property type="nucleotide sequence ID" value="NZ_ML660169.1"/>
</dbReference>
<dbReference type="PRINTS" id="PR01486">
    <property type="entry name" value="PHPHLIPASEA1"/>
</dbReference>
<keyword evidence="15 20" id="KW-0443">Lipid metabolism</keyword>
<comment type="catalytic activity">
    <reaction evidence="2 20">
        <text>a 1,2-diacyl-sn-glycero-3-phosphocholine + H2O = a 1-acyl-sn-glycero-3-phosphocholine + a fatty acid + H(+)</text>
        <dbReference type="Rhea" id="RHEA:15801"/>
        <dbReference type="ChEBI" id="CHEBI:15377"/>
        <dbReference type="ChEBI" id="CHEBI:15378"/>
        <dbReference type="ChEBI" id="CHEBI:28868"/>
        <dbReference type="ChEBI" id="CHEBI:57643"/>
        <dbReference type="ChEBI" id="CHEBI:58168"/>
        <dbReference type="EC" id="3.1.1.4"/>
    </reaction>
</comment>
<dbReference type="Gene3D" id="2.40.230.10">
    <property type="entry name" value="Phospholipase A1"/>
    <property type="match status" value="1"/>
</dbReference>
<keyword evidence="11" id="KW-0732">Signal</keyword>
<dbReference type="GO" id="GO:0009279">
    <property type="term" value="C:cell outer membrane"/>
    <property type="evidence" value="ECO:0007669"/>
    <property type="project" value="UniProtKB-SubCell"/>
</dbReference>
<dbReference type="PANTHER" id="PTHR40457">
    <property type="entry name" value="PHOSPHOLIPASE A1"/>
    <property type="match status" value="1"/>
</dbReference>
<comment type="caution">
    <text evidence="22">The sequence shown here is derived from an EMBL/GenBank/DDBJ whole genome shotgun (WGS) entry which is preliminary data.</text>
</comment>
<comment type="catalytic activity">
    <reaction evidence="1 20">
        <text>a 1,2-diacyl-sn-glycero-3-phosphocholine + H2O = a 2-acyl-sn-glycero-3-phosphocholine + a fatty acid + H(+)</text>
        <dbReference type="Rhea" id="RHEA:18689"/>
        <dbReference type="ChEBI" id="CHEBI:15377"/>
        <dbReference type="ChEBI" id="CHEBI:15378"/>
        <dbReference type="ChEBI" id="CHEBI:28868"/>
        <dbReference type="ChEBI" id="CHEBI:57643"/>
        <dbReference type="ChEBI" id="CHEBI:57875"/>
        <dbReference type="EC" id="3.1.1.32"/>
    </reaction>
</comment>
<keyword evidence="17 20" id="KW-0998">Cell outer membrane</keyword>
<evidence type="ECO:0000256" key="1">
    <source>
        <dbReference type="ARBA" id="ARBA00000111"/>
    </source>
</evidence>
<comment type="subcellular location">
    <subcellularLocation>
        <location evidence="20">Cell outer membrane</location>
        <topology evidence="20">Multi-pass membrane protein</topology>
    </subcellularLocation>
    <text evidence="20">One of the very few enzymes located there.</text>
</comment>
<accession>A0A545U608</accession>
<dbReference type="EC" id="3.1.1.32" evidence="5 20"/>
<evidence type="ECO:0000256" key="13">
    <source>
        <dbReference type="ARBA" id="ARBA00022837"/>
    </source>
</evidence>
<feature type="coiled-coil region" evidence="21">
    <location>
        <begin position="54"/>
        <end position="81"/>
    </location>
</feature>
<dbReference type="InterPro" id="IPR036541">
    <property type="entry name" value="PLipase_A1_sf"/>
</dbReference>
<feature type="active site" description="Proton acceptor" evidence="18">
    <location>
        <position position="199"/>
    </location>
</feature>
<feature type="binding site" description="in dimeric form" evidence="19">
    <location>
        <position position="163"/>
    </location>
    <ligand>
        <name>Ca(2+)</name>
        <dbReference type="ChEBI" id="CHEBI:29108"/>
        <label>1</label>
    </ligand>
</feature>
<dbReference type="GO" id="GO:0016042">
    <property type="term" value="P:lipid catabolic process"/>
    <property type="evidence" value="ECO:0007669"/>
    <property type="project" value="UniProtKB-KW"/>
</dbReference>
<evidence type="ECO:0000256" key="5">
    <source>
        <dbReference type="ARBA" id="ARBA00013179"/>
    </source>
</evidence>
<dbReference type="EMBL" id="VIKS01000013">
    <property type="protein sequence ID" value="TQV84896.1"/>
    <property type="molecule type" value="Genomic_DNA"/>
</dbReference>
<name>A0A545U608_9GAMM</name>
<evidence type="ECO:0000256" key="9">
    <source>
        <dbReference type="ARBA" id="ARBA00022692"/>
    </source>
</evidence>
<evidence type="ECO:0000256" key="3">
    <source>
        <dbReference type="ARBA" id="ARBA00010525"/>
    </source>
</evidence>
<evidence type="ECO:0000256" key="12">
    <source>
        <dbReference type="ARBA" id="ARBA00022801"/>
    </source>
</evidence>
<gene>
    <name evidence="22" type="ORF">FLL46_21095</name>
</gene>
<sequence length="337" mass="39635">MKQSHFIMLIVFLGLTTKNAIATEISEATRECYIQKIEESDKNLTVDEIKAFCKQQVTEQKNTQERELSALEKRIVQEQQTRDNPAVITPHKRNYLLPISYVNNPNASPFENLAGDAELDNFEAKFQLSFKAPLAESLFQKKDVLFFGFTIQSYWQMYNSEVSSPFRETNYQPEIFYGFMNDFKVGEWTNLVNVIGIEHQSNGRSQPLSRSWNRLYAQFVWENNDWIFMFKPWYRIPEDRKTEPNQADGDDNPDIHKYMGYFEFTSLYRWDTQTFGIMLRNNLRSDNRGAIQLDWTFPMGKRFKGYAQYFHGYGESLIDYDHSTSRLGIGVLLTDIF</sequence>
<evidence type="ECO:0000256" key="4">
    <source>
        <dbReference type="ARBA" id="ARBA00011702"/>
    </source>
</evidence>
<comment type="subunit">
    <text evidence="4 20">Homodimer; dimerization is reversible, and the dimeric form is the active one.</text>
</comment>
<evidence type="ECO:0000256" key="8">
    <source>
        <dbReference type="ARBA" id="ARBA00022452"/>
    </source>
</evidence>
<dbReference type="GO" id="GO:0008970">
    <property type="term" value="F:phospholipase A1 activity"/>
    <property type="evidence" value="ECO:0007669"/>
    <property type="project" value="UniProtKB-EC"/>
</dbReference>
<feature type="active site" description="Nucleophile" evidence="18">
    <location>
        <position position="201"/>
    </location>
</feature>
<dbReference type="EC" id="3.1.1.4" evidence="6 20"/>
<evidence type="ECO:0000256" key="16">
    <source>
        <dbReference type="ARBA" id="ARBA00023136"/>
    </source>
</evidence>
<feature type="binding site" description="in dimeric form" evidence="19">
    <location>
        <position position="251"/>
    </location>
    <ligand>
        <name>Ca(2+)</name>
        <dbReference type="ChEBI" id="CHEBI:29108"/>
        <label>1</label>
    </ligand>
</feature>
<protein>
    <recommendedName>
        <fullName evidence="7 20">Phospholipase A1</fullName>
        <ecNumber evidence="5 20">3.1.1.32</ecNumber>
        <ecNumber evidence="6 20">3.1.1.4</ecNumber>
    </recommendedName>
    <alternativeName>
        <fullName evidence="20">Phosphatidylcholine 1-acylhydrolase</fullName>
    </alternativeName>
</protein>